<evidence type="ECO:0000256" key="14">
    <source>
        <dbReference type="SAM" id="Phobius"/>
    </source>
</evidence>
<dbReference type="Gene3D" id="2.60.40.10">
    <property type="entry name" value="Immunoglobulins"/>
    <property type="match status" value="1"/>
</dbReference>
<dbReference type="GO" id="GO:0000324">
    <property type="term" value="C:fungal-type vacuole"/>
    <property type="evidence" value="ECO:0007669"/>
    <property type="project" value="TreeGrafter"/>
</dbReference>
<keyword evidence="5" id="KW-0378">Hydrolase</keyword>
<dbReference type="OrthoDB" id="6123450at2759"/>
<dbReference type="Pfam" id="PF00723">
    <property type="entry name" value="Glyco_hydro_15"/>
    <property type="match status" value="1"/>
</dbReference>
<dbReference type="EMBL" id="DS499598">
    <property type="protein sequence ID" value="EDP50388.1"/>
    <property type="molecule type" value="Genomic_DNA"/>
</dbReference>
<dbReference type="InterPro" id="IPR008291">
    <property type="entry name" value="Glucoamylase_SBD"/>
</dbReference>
<comment type="similarity">
    <text evidence="2">Belongs to the glycosyl hydrolase 15 family.</text>
</comment>
<reference evidence="16 17" key="1">
    <citation type="journal article" date="2008" name="PLoS Genet.">
        <title>Genomic islands in the pathogenic filamentous fungus Aspergillus fumigatus.</title>
        <authorList>
            <person name="Fedorova N.D."/>
            <person name="Khaldi N."/>
            <person name="Joardar V.S."/>
            <person name="Maiti R."/>
            <person name="Amedeo P."/>
            <person name="Anderson M.J."/>
            <person name="Crabtree J."/>
            <person name="Silva J.C."/>
            <person name="Badger J.H."/>
            <person name="Albarraq A."/>
            <person name="Angiuoli S."/>
            <person name="Bussey H."/>
            <person name="Bowyer P."/>
            <person name="Cotty P.J."/>
            <person name="Dyer P.S."/>
            <person name="Egan A."/>
            <person name="Galens K."/>
            <person name="Fraser-Liggett C.M."/>
            <person name="Haas B.J."/>
            <person name="Inman J.M."/>
            <person name="Kent R."/>
            <person name="Lemieux S."/>
            <person name="Malavazi I."/>
            <person name="Orvis J."/>
            <person name="Roemer T."/>
            <person name="Ronning C.M."/>
            <person name="Sundaram J.P."/>
            <person name="Sutton G."/>
            <person name="Turner G."/>
            <person name="Venter J.C."/>
            <person name="White O.R."/>
            <person name="Whitty B.R."/>
            <person name="Youngman P."/>
            <person name="Wolfe K.H."/>
            <person name="Goldman G.H."/>
            <person name="Wortman J.R."/>
            <person name="Jiang B."/>
            <person name="Denning D.W."/>
            <person name="Nierman W.C."/>
        </authorList>
    </citation>
    <scope>NUCLEOTIDE SEQUENCE [LARGE SCALE GENOMIC DNA]</scope>
    <source>
        <strain evidence="17">CBS 144.89 / FGSC A1163 / CEA10</strain>
    </source>
</reference>
<evidence type="ECO:0000256" key="13">
    <source>
        <dbReference type="PIRSR" id="PIRSR001031-2"/>
    </source>
</evidence>
<dbReference type="CDD" id="cd05811">
    <property type="entry name" value="CBM20_glucoamylase"/>
    <property type="match status" value="1"/>
</dbReference>
<keyword evidence="14" id="KW-1133">Transmembrane helix</keyword>
<dbReference type="InterPro" id="IPR011613">
    <property type="entry name" value="GH15-like"/>
</dbReference>
<dbReference type="SUPFAM" id="SSF48208">
    <property type="entry name" value="Six-hairpin glycosidases"/>
    <property type="match status" value="1"/>
</dbReference>
<evidence type="ECO:0000313" key="17">
    <source>
        <dbReference type="Proteomes" id="UP000001699"/>
    </source>
</evidence>
<dbReference type="SUPFAM" id="SSF49452">
    <property type="entry name" value="Starch-binding domain-like"/>
    <property type="match status" value="1"/>
</dbReference>
<dbReference type="GO" id="GO:0004339">
    <property type="term" value="F:glucan 1,4-alpha-glucosidase activity"/>
    <property type="evidence" value="ECO:0007669"/>
    <property type="project" value="UniProtKB-EC"/>
</dbReference>
<dbReference type="FunFam" id="2.60.40.10:FF:000552">
    <property type="entry name" value="Related to glucoamylase"/>
    <property type="match status" value="1"/>
</dbReference>
<keyword evidence="8" id="KW-0326">Glycosidase</keyword>
<organism evidence="16 17">
    <name type="scientific">Aspergillus fumigatus (strain CBS 144.89 / FGSC A1163 / CEA10)</name>
    <name type="common">Neosartorya fumigata</name>
    <dbReference type="NCBI Taxonomy" id="451804"/>
    <lineage>
        <taxon>Eukaryota</taxon>
        <taxon>Fungi</taxon>
        <taxon>Dikarya</taxon>
        <taxon>Ascomycota</taxon>
        <taxon>Pezizomycotina</taxon>
        <taxon>Eurotiomycetes</taxon>
        <taxon>Eurotiomycetidae</taxon>
        <taxon>Eurotiales</taxon>
        <taxon>Aspergillaceae</taxon>
        <taxon>Aspergillus</taxon>
        <taxon>Aspergillus subgen. Fumigati</taxon>
    </lineage>
</organism>
<dbReference type="HOGENOM" id="CLU_012173_1_0_1"/>
<dbReference type="PIRSF" id="PIRSF001031">
    <property type="entry name" value="Glu-a-glcsd_SBD"/>
    <property type="match status" value="1"/>
</dbReference>
<feature type="domain" description="CBM20" evidence="15">
    <location>
        <begin position="595"/>
        <end position="704"/>
    </location>
</feature>
<dbReference type="SMART" id="SM01065">
    <property type="entry name" value="CBM_2"/>
    <property type="match status" value="1"/>
</dbReference>
<dbReference type="FunFam" id="1.50.10.10:FF:000018">
    <property type="entry name" value="Glucoamylase"/>
    <property type="match status" value="1"/>
</dbReference>
<dbReference type="Gene3D" id="1.50.10.10">
    <property type="match status" value="1"/>
</dbReference>
<dbReference type="AlphaFoldDB" id="B0Y6K3"/>
<evidence type="ECO:0000256" key="1">
    <source>
        <dbReference type="ARBA" id="ARBA00001863"/>
    </source>
</evidence>
<evidence type="ECO:0000256" key="3">
    <source>
        <dbReference type="ARBA" id="ARBA00012593"/>
    </source>
</evidence>
<feature type="active site" description="Proton donor" evidence="12">
    <location>
        <position position="294"/>
    </location>
</feature>
<dbReference type="VEuPathDB" id="FungiDB:AFUB_067260"/>
<proteinExistence type="inferred from homology"/>
<dbReference type="InterPro" id="IPR012341">
    <property type="entry name" value="6hp_glycosidase-like_sf"/>
</dbReference>
<dbReference type="PhylomeDB" id="B0Y6K3"/>
<feature type="transmembrane region" description="Helical" evidence="14">
    <location>
        <begin position="28"/>
        <end position="46"/>
    </location>
</feature>
<evidence type="ECO:0000256" key="2">
    <source>
        <dbReference type="ARBA" id="ARBA00006188"/>
    </source>
</evidence>
<dbReference type="GO" id="GO:2001070">
    <property type="term" value="F:starch binding"/>
    <property type="evidence" value="ECO:0007669"/>
    <property type="project" value="InterPro"/>
</dbReference>
<protein>
    <recommendedName>
        <fullName evidence="3">glucan 1,4-alpha-glucosidase</fullName>
        <ecNumber evidence="3">3.2.1.3</ecNumber>
    </recommendedName>
    <alternativeName>
        <fullName evidence="11">1,4-alpha-D-glucan glucohydrolase</fullName>
    </alternativeName>
    <alternativeName>
        <fullName evidence="10">Glucan 1,4-alpha-glucosidase</fullName>
    </alternativeName>
</protein>
<dbReference type="InterPro" id="IPR000165">
    <property type="entry name" value="Glucoamylase"/>
</dbReference>
<feature type="transmembrane region" description="Helical" evidence="14">
    <location>
        <begin position="84"/>
        <end position="106"/>
    </location>
</feature>
<name>B0Y6K3_ASPFC</name>
<feature type="active site" description="Proton acceptor" evidence="12">
    <location>
        <position position="291"/>
    </location>
</feature>
<dbReference type="InterPro" id="IPR034836">
    <property type="entry name" value="CBM20_glucoamylase"/>
</dbReference>
<dbReference type="EC" id="3.2.1.3" evidence="3"/>
<feature type="binding site" evidence="13">
    <location>
        <position position="235"/>
    </location>
    <ligand>
        <name>substrate</name>
    </ligand>
</feature>
<dbReference type="PRINTS" id="PR00736">
    <property type="entry name" value="GLHYDRLASE15"/>
</dbReference>
<dbReference type="Proteomes" id="UP000001699">
    <property type="component" value="Unassembled WGS sequence"/>
</dbReference>
<evidence type="ECO:0000256" key="7">
    <source>
        <dbReference type="ARBA" id="ARBA00023277"/>
    </source>
</evidence>
<evidence type="ECO:0000256" key="8">
    <source>
        <dbReference type="ARBA" id="ARBA00023295"/>
    </source>
</evidence>
<comment type="catalytic activity">
    <reaction evidence="1">
        <text>Hydrolysis of terminal (1-&gt;4)-linked alpha-D-glucose residues successively from non-reducing ends of the chains with release of beta-D-glucose.</text>
        <dbReference type="EC" id="3.2.1.3"/>
    </reaction>
</comment>
<dbReference type="InterPro" id="IPR013783">
    <property type="entry name" value="Ig-like_fold"/>
</dbReference>
<evidence type="ECO:0000256" key="6">
    <source>
        <dbReference type="ARBA" id="ARBA00023180"/>
    </source>
</evidence>
<evidence type="ECO:0000256" key="11">
    <source>
        <dbReference type="ARBA" id="ARBA00033473"/>
    </source>
</evidence>
<evidence type="ECO:0000256" key="4">
    <source>
        <dbReference type="ARBA" id="ARBA00022729"/>
    </source>
</evidence>
<evidence type="ECO:0000256" key="9">
    <source>
        <dbReference type="ARBA" id="ARBA00023326"/>
    </source>
</evidence>
<keyword evidence="14" id="KW-0472">Membrane</keyword>
<keyword evidence="14" id="KW-0812">Transmembrane</keyword>
<dbReference type="PROSITE" id="PS51166">
    <property type="entry name" value="CBM20"/>
    <property type="match status" value="1"/>
</dbReference>
<keyword evidence="7" id="KW-0119">Carbohydrate metabolism</keyword>
<accession>B0Y6K3</accession>
<dbReference type="InterPro" id="IPR002044">
    <property type="entry name" value="CBM20"/>
</dbReference>
<dbReference type="InterPro" id="IPR008928">
    <property type="entry name" value="6-hairpin_glycosidase_sf"/>
</dbReference>
<evidence type="ECO:0000256" key="5">
    <source>
        <dbReference type="ARBA" id="ARBA00022801"/>
    </source>
</evidence>
<dbReference type="GO" id="GO:0000272">
    <property type="term" value="P:polysaccharide catabolic process"/>
    <property type="evidence" value="ECO:0007669"/>
    <property type="project" value="UniProtKB-KW"/>
</dbReference>
<evidence type="ECO:0000256" key="12">
    <source>
        <dbReference type="PIRSR" id="PIRSR001031-1"/>
    </source>
</evidence>
<dbReference type="InterPro" id="IPR013784">
    <property type="entry name" value="Carb-bd-like_fold"/>
</dbReference>
<evidence type="ECO:0000313" key="16">
    <source>
        <dbReference type="EMBL" id="EDP50388.1"/>
    </source>
</evidence>
<keyword evidence="9" id="KW-0624">Polysaccharide degradation</keyword>
<keyword evidence="6" id="KW-0325">Glycoprotein</keyword>
<sequence>MQQEGVSGGSSLSVLECDRSASRFNFPYFPTIIIIIIIIIITVIYSRQSSIRACESCACEAVSIRLDEMKDETPRMTEMTRKPFLTIAIGVLTTVSALSDPAQIVIPATITPQTTDPLVSWLAQETSYALDGVLNNVGPNGAKATGASSGIIIASPSQSNPDYYYTWTRDAALTVKYLVGSFAADHDPAIQRIIEDYVESQAHLQTVSNPSGNLSSGGLGEPKLRVDGSAFHGSWGRPQSDGPALRATTLISYANLMIDNGYFSTVESSIWPIIQNDLSYLTEFWNSSTFDLWEEVRGSSFFTTAVQHQALRKGAALAQRLGKTCSNCQSQAPQVLCFLQTYWTGSSILANLYSDRSGKDANSILGIIHTFDPNAGCDGQTFQPCSDRALASHKEVVDSFRSLYPINADIPQGQAVAVGRYPEDVYQGGHPWYLCTLAAAEQLYDALYQWERLGSLAVTNISLAFFQDLVPSATVGTYAKDTITFASISAAVRDYADRFLRIVQKYTPPNGALAEQFSRYDGSPLSAQDLTWSYTSFLTAVQARRHALNPSASHIQPLLSNATTATALPQVCTPSSARGPYQPVKRIKWPRPECLSPRSTVAVRFNVLATTVIGEDIFLVGSIPALGEWDARHQALKLEANEYSSITPLWYRTVMLDAGEEFEYKFIRKRVGDGKVIWEEGQNRAFVVPRECGPSNATINAVWR</sequence>
<evidence type="ECO:0000259" key="15">
    <source>
        <dbReference type="PROSITE" id="PS51166"/>
    </source>
</evidence>
<evidence type="ECO:0000256" key="10">
    <source>
        <dbReference type="ARBA" id="ARBA00033442"/>
    </source>
</evidence>
<keyword evidence="4" id="KW-0732">Signal</keyword>
<dbReference type="PANTHER" id="PTHR31616">
    <property type="entry name" value="TREHALASE"/>
    <property type="match status" value="1"/>
</dbReference>
<gene>
    <name evidence="16" type="ORF">AFUB_067260</name>
</gene>
<dbReference type="Pfam" id="PF00686">
    <property type="entry name" value="CBM_20"/>
    <property type="match status" value="1"/>
</dbReference>
<keyword evidence="17" id="KW-1185">Reference proteome</keyword>
<dbReference type="PANTHER" id="PTHR31616:SF12">
    <property type="entry name" value="GLUCOAMYLASE"/>
    <property type="match status" value="1"/>
</dbReference>